<dbReference type="Proteomes" id="UP000250275">
    <property type="component" value="Unassembled WGS sequence"/>
</dbReference>
<dbReference type="AlphaFoldDB" id="A0A310SKY3"/>
<accession>A0A310SKY3</accession>
<evidence type="ECO:0000256" key="1">
    <source>
        <dbReference type="SAM" id="MobiDB-lite"/>
    </source>
</evidence>
<organism evidence="2 3">
    <name type="scientific">Eufriesea mexicana</name>
    <dbReference type="NCBI Taxonomy" id="516756"/>
    <lineage>
        <taxon>Eukaryota</taxon>
        <taxon>Metazoa</taxon>
        <taxon>Ecdysozoa</taxon>
        <taxon>Arthropoda</taxon>
        <taxon>Hexapoda</taxon>
        <taxon>Insecta</taxon>
        <taxon>Pterygota</taxon>
        <taxon>Neoptera</taxon>
        <taxon>Endopterygota</taxon>
        <taxon>Hymenoptera</taxon>
        <taxon>Apocrita</taxon>
        <taxon>Aculeata</taxon>
        <taxon>Apoidea</taxon>
        <taxon>Anthophila</taxon>
        <taxon>Apidae</taxon>
        <taxon>Eufriesea</taxon>
    </lineage>
</organism>
<name>A0A310SKY3_9HYME</name>
<dbReference type="EMBL" id="KQ762882">
    <property type="protein sequence ID" value="OAD55331.1"/>
    <property type="molecule type" value="Genomic_DNA"/>
</dbReference>
<sequence>MLASGLRQEFRERPGEPSTIQVLRTREDFGCKDQDFRLEVNGKLRECEILWSLDDDVESTVRSRKENERCEQRRTDEAISRDKRLPGDERVEMDRVWRLWLNLWQSVKVLKFPQTNFSATPGQCTAAKETRPSRPRFSIGQINSPESDENFNGAS</sequence>
<protein>
    <submittedName>
        <fullName evidence="2">Uncharacterized protein</fullName>
    </submittedName>
</protein>
<evidence type="ECO:0000313" key="2">
    <source>
        <dbReference type="EMBL" id="OAD55331.1"/>
    </source>
</evidence>
<gene>
    <name evidence="2" type="ORF">WN48_04845</name>
</gene>
<evidence type="ECO:0000313" key="3">
    <source>
        <dbReference type="Proteomes" id="UP000250275"/>
    </source>
</evidence>
<keyword evidence="3" id="KW-1185">Reference proteome</keyword>
<proteinExistence type="predicted"/>
<feature type="compositionally biased region" description="Polar residues" evidence="1">
    <location>
        <begin position="140"/>
        <end position="155"/>
    </location>
</feature>
<feature type="region of interest" description="Disordered" evidence="1">
    <location>
        <begin position="120"/>
        <end position="155"/>
    </location>
</feature>
<reference evidence="2 3" key="1">
    <citation type="submission" date="2015-07" db="EMBL/GenBank/DDBJ databases">
        <title>The genome of Eufriesea mexicana.</title>
        <authorList>
            <person name="Pan H."/>
            <person name="Kapheim K."/>
        </authorList>
    </citation>
    <scope>NUCLEOTIDE SEQUENCE [LARGE SCALE GENOMIC DNA]</scope>
    <source>
        <strain evidence="2">0111107269</strain>
        <tissue evidence="2">Whole body</tissue>
    </source>
</reference>